<evidence type="ECO:0000313" key="2">
    <source>
        <dbReference type="Proteomes" id="UP000001312"/>
    </source>
</evidence>
<dbReference type="AlphaFoldDB" id="A7F8B2"/>
<reference evidence="2" key="1">
    <citation type="journal article" date="2011" name="PLoS Genet.">
        <title>Genomic analysis of the necrotrophic fungal pathogens Sclerotinia sclerotiorum and Botrytis cinerea.</title>
        <authorList>
            <person name="Amselem J."/>
            <person name="Cuomo C.A."/>
            <person name="van Kan J.A."/>
            <person name="Viaud M."/>
            <person name="Benito E.P."/>
            <person name="Couloux A."/>
            <person name="Coutinho P.M."/>
            <person name="de Vries R.P."/>
            <person name="Dyer P.S."/>
            <person name="Fillinger S."/>
            <person name="Fournier E."/>
            <person name="Gout L."/>
            <person name="Hahn M."/>
            <person name="Kohn L."/>
            <person name="Lapalu N."/>
            <person name="Plummer K.M."/>
            <person name="Pradier J.M."/>
            <person name="Quevillon E."/>
            <person name="Sharon A."/>
            <person name="Simon A."/>
            <person name="ten Have A."/>
            <person name="Tudzynski B."/>
            <person name="Tudzynski P."/>
            <person name="Wincker P."/>
            <person name="Andrew M."/>
            <person name="Anthouard V."/>
            <person name="Beever R.E."/>
            <person name="Beffa R."/>
            <person name="Benoit I."/>
            <person name="Bouzid O."/>
            <person name="Brault B."/>
            <person name="Chen Z."/>
            <person name="Choquer M."/>
            <person name="Collemare J."/>
            <person name="Cotton P."/>
            <person name="Danchin E.G."/>
            <person name="Da Silva C."/>
            <person name="Gautier A."/>
            <person name="Giraud C."/>
            <person name="Giraud T."/>
            <person name="Gonzalez C."/>
            <person name="Grossetete S."/>
            <person name="Guldener U."/>
            <person name="Henrissat B."/>
            <person name="Howlett B.J."/>
            <person name="Kodira C."/>
            <person name="Kretschmer M."/>
            <person name="Lappartient A."/>
            <person name="Leroch M."/>
            <person name="Levis C."/>
            <person name="Mauceli E."/>
            <person name="Neuveglise C."/>
            <person name="Oeser B."/>
            <person name="Pearson M."/>
            <person name="Poulain J."/>
            <person name="Poussereau N."/>
            <person name="Quesneville H."/>
            <person name="Rascle C."/>
            <person name="Schumacher J."/>
            <person name="Segurens B."/>
            <person name="Sexton A."/>
            <person name="Silva E."/>
            <person name="Sirven C."/>
            <person name="Soanes D.M."/>
            <person name="Talbot N.J."/>
            <person name="Templeton M."/>
            <person name="Yandava C."/>
            <person name="Yarden O."/>
            <person name="Zeng Q."/>
            <person name="Rollins J.A."/>
            <person name="Lebrun M.H."/>
            <person name="Dickman M."/>
        </authorList>
    </citation>
    <scope>NUCLEOTIDE SEQUENCE [LARGE SCALE GENOMIC DNA]</scope>
    <source>
        <strain evidence="2">ATCC 18683 / 1980 / Ss-1</strain>
    </source>
</reference>
<evidence type="ECO:0000313" key="1">
    <source>
        <dbReference type="EMBL" id="EDN98983.1"/>
    </source>
</evidence>
<gene>
    <name evidence="1" type="ORF">SS1G_13843</name>
</gene>
<dbReference type="GeneID" id="5481280"/>
<dbReference type="Proteomes" id="UP000001312">
    <property type="component" value="Unassembled WGS sequence"/>
</dbReference>
<name>A7F8B2_SCLS1</name>
<sequence length="115" mass="13403">MTFWSIISYIKRLAYENTLLNAENHILRKANVVLSKCRYAKKIQLRNEGVLIGQEAEDILSQQKVDIQIQCDKRRNGGNSNGEASSNRCYRTDPYIPRRFYSLISYLSLRISFPK</sequence>
<dbReference type="EMBL" id="CH476647">
    <property type="protein sequence ID" value="EDN98983.1"/>
    <property type="molecule type" value="Genomic_DNA"/>
</dbReference>
<proteinExistence type="predicted"/>
<organism evidence="1 2">
    <name type="scientific">Sclerotinia sclerotiorum (strain ATCC 18683 / 1980 / Ss-1)</name>
    <name type="common">White mold</name>
    <name type="synonym">Whetzelinia sclerotiorum</name>
    <dbReference type="NCBI Taxonomy" id="665079"/>
    <lineage>
        <taxon>Eukaryota</taxon>
        <taxon>Fungi</taxon>
        <taxon>Dikarya</taxon>
        <taxon>Ascomycota</taxon>
        <taxon>Pezizomycotina</taxon>
        <taxon>Leotiomycetes</taxon>
        <taxon>Helotiales</taxon>
        <taxon>Sclerotiniaceae</taxon>
        <taxon>Sclerotinia</taxon>
    </lineage>
</organism>
<protein>
    <submittedName>
        <fullName evidence="1">Uncharacterized protein</fullName>
    </submittedName>
</protein>
<dbReference type="RefSeq" id="XP_001585274.1">
    <property type="nucleotide sequence ID" value="XM_001585224.1"/>
</dbReference>
<dbReference type="InParanoid" id="A7F8B2"/>
<keyword evidence="2" id="KW-1185">Reference proteome</keyword>
<dbReference type="KEGG" id="ssl:SS1G_13843"/>
<dbReference type="HOGENOM" id="CLU_2110454_0_0_1"/>
<accession>A7F8B2</accession>